<dbReference type="GO" id="GO:0005507">
    <property type="term" value="F:copper ion binding"/>
    <property type="evidence" value="ECO:0007669"/>
    <property type="project" value="EnsemblFungi"/>
</dbReference>
<sequence length="121" mass="13375">MGLFSSAPPAPAAPKPSADGAFEAPNRTERRHCWEARDGYFACLDRNNIIDSIRNSETANSKCGKEDQEFERNCATSWVQYFKKRRVMEYNRDQTLEKLKAEGAQPMPVGGPPGGVPPGSN</sequence>
<dbReference type="STRING" id="1328760.A0A165G5N3"/>
<evidence type="ECO:0000256" key="9">
    <source>
        <dbReference type="SAM" id="MobiDB-lite"/>
    </source>
</evidence>
<comment type="similarity">
    <text evidence="4">Belongs to the cytochrome c oxidase subunit 6B family.</text>
</comment>
<dbReference type="InterPro" id="IPR048280">
    <property type="entry name" value="COX6B-like"/>
</dbReference>
<keyword evidence="11" id="KW-1185">Reference proteome</keyword>
<dbReference type="PROSITE" id="PS51808">
    <property type="entry name" value="CHCH"/>
    <property type="match status" value="1"/>
</dbReference>
<dbReference type="SUPFAM" id="SSF47694">
    <property type="entry name" value="Cytochrome c oxidase subunit h"/>
    <property type="match status" value="1"/>
</dbReference>
<dbReference type="Proteomes" id="UP000076632">
    <property type="component" value="Unassembled WGS sequence"/>
</dbReference>
<dbReference type="InParanoid" id="A0A165G5N3"/>
<gene>
    <name evidence="10" type="ORF">L228DRAFT_248501</name>
</gene>
<feature type="compositionally biased region" description="Pro residues" evidence="9">
    <location>
        <begin position="109"/>
        <end position="121"/>
    </location>
</feature>
<accession>A0A165G5N3</accession>
<dbReference type="FunFam" id="1.10.10.140:FF:000003">
    <property type="entry name" value="Cytochrome c oxidase assembly factor 6"/>
    <property type="match status" value="1"/>
</dbReference>
<dbReference type="GO" id="GO:0005758">
    <property type="term" value="C:mitochondrial intermembrane space"/>
    <property type="evidence" value="ECO:0007669"/>
    <property type="project" value="UniProtKB-SubCell"/>
</dbReference>
<dbReference type="FunCoup" id="A0A165G5N3">
    <property type="interactions" value="163"/>
</dbReference>
<evidence type="ECO:0000313" key="10">
    <source>
        <dbReference type="EMBL" id="KZF21765.1"/>
    </source>
</evidence>
<evidence type="ECO:0000256" key="1">
    <source>
        <dbReference type="ARBA" id="ARBA00004123"/>
    </source>
</evidence>
<organism evidence="10 11">
    <name type="scientific">Xylona heveae (strain CBS 132557 / TC161)</name>
    <dbReference type="NCBI Taxonomy" id="1328760"/>
    <lineage>
        <taxon>Eukaryota</taxon>
        <taxon>Fungi</taxon>
        <taxon>Dikarya</taxon>
        <taxon>Ascomycota</taxon>
        <taxon>Pezizomycotina</taxon>
        <taxon>Xylonomycetes</taxon>
        <taxon>Xylonales</taxon>
        <taxon>Xylonaceae</taxon>
        <taxon>Xylona</taxon>
    </lineage>
</organism>
<evidence type="ECO:0000256" key="8">
    <source>
        <dbReference type="ARBA" id="ARBA00023242"/>
    </source>
</evidence>
<keyword evidence="7" id="KW-1015">Disulfide bond</keyword>
<dbReference type="GeneID" id="28898000"/>
<evidence type="ECO:0000256" key="2">
    <source>
        <dbReference type="ARBA" id="ARBA00004496"/>
    </source>
</evidence>
<dbReference type="InterPro" id="IPR036549">
    <property type="entry name" value="CX6/COA6-like_sf"/>
</dbReference>
<dbReference type="AlphaFoldDB" id="A0A165G5N3"/>
<comment type="subcellular location">
    <subcellularLocation>
        <location evidence="2">Cytoplasm</location>
    </subcellularLocation>
    <subcellularLocation>
        <location evidence="3">Mitochondrion intermembrane space</location>
    </subcellularLocation>
    <subcellularLocation>
        <location evidence="1">Nucleus</location>
    </subcellularLocation>
</comment>
<keyword evidence="8" id="KW-0539">Nucleus</keyword>
<proteinExistence type="inferred from homology"/>
<dbReference type="GO" id="GO:0033617">
    <property type="term" value="P:mitochondrial respiratory chain complex IV assembly"/>
    <property type="evidence" value="ECO:0007669"/>
    <property type="project" value="EnsemblFungi"/>
</dbReference>
<evidence type="ECO:0008006" key="12">
    <source>
        <dbReference type="Google" id="ProtNLM"/>
    </source>
</evidence>
<feature type="region of interest" description="Disordered" evidence="9">
    <location>
        <begin position="100"/>
        <end position="121"/>
    </location>
</feature>
<dbReference type="PANTHER" id="PTHR47677:SF1">
    <property type="entry name" value="CYTOCHROME C OXIDASE ASSEMBLY FACTOR 6"/>
    <property type="match status" value="1"/>
</dbReference>
<dbReference type="GO" id="GO:0006878">
    <property type="term" value="P:intracellular copper ion homeostasis"/>
    <property type="evidence" value="ECO:0007669"/>
    <property type="project" value="EnsemblFungi"/>
</dbReference>
<evidence type="ECO:0000256" key="3">
    <source>
        <dbReference type="ARBA" id="ARBA00004569"/>
    </source>
</evidence>
<reference evidence="10 11" key="1">
    <citation type="journal article" date="2016" name="Fungal Biol.">
        <title>The genome of Xylona heveae provides a window into fungal endophytism.</title>
        <authorList>
            <person name="Gazis R."/>
            <person name="Kuo A."/>
            <person name="Riley R."/>
            <person name="LaButti K."/>
            <person name="Lipzen A."/>
            <person name="Lin J."/>
            <person name="Amirebrahimi M."/>
            <person name="Hesse C.N."/>
            <person name="Spatafora J.W."/>
            <person name="Henrissat B."/>
            <person name="Hainaut M."/>
            <person name="Grigoriev I.V."/>
            <person name="Hibbett D.S."/>
        </authorList>
    </citation>
    <scope>NUCLEOTIDE SEQUENCE [LARGE SCALE GENOMIC DNA]</scope>
    <source>
        <strain evidence="10 11">TC161</strain>
    </source>
</reference>
<dbReference type="PANTHER" id="PTHR47677">
    <property type="entry name" value="CYTOCHROME C OXIDASE ASSEMBLY FACTOR 6"/>
    <property type="match status" value="1"/>
</dbReference>
<evidence type="ECO:0000313" key="11">
    <source>
        <dbReference type="Proteomes" id="UP000076632"/>
    </source>
</evidence>
<keyword evidence="5" id="KW-0963">Cytoplasm</keyword>
<evidence type="ECO:0000256" key="7">
    <source>
        <dbReference type="ARBA" id="ARBA00023157"/>
    </source>
</evidence>
<protein>
    <recommendedName>
        <fullName evidence="12">Cytochrome c oxidase, subunit VIb</fullName>
    </recommendedName>
</protein>
<dbReference type="Pfam" id="PF02297">
    <property type="entry name" value="COX6B"/>
    <property type="match status" value="1"/>
</dbReference>
<feature type="region of interest" description="Disordered" evidence="9">
    <location>
        <begin position="1"/>
        <end position="27"/>
    </location>
</feature>
<keyword evidence="6" id="KW-0496">Mitochondrion</keyword>
<dbReference type="GO" id="GO:0005634">
    <property type="term" value="C:nucleus"/>
    <property type="evidence" value="ECO:0007669"/>
    <property type="project" value="UniProtKB-SubCell"/>
</dbReference>
<evidence type="ECO:0000256" key="4">
    <source>
        <dbReference type="ARBA" id="ARBA00006425"/>
    </source>
</evidence>
<dbReference type="EMBL" id="KV407460">
    <property type="protein sequence ID" value="KZF21765.1"/>
    <property type="molecule type" value="Genomic_DNA"/>
</dbReference>
<dbReference type="OrthoDB" id="5545577at2759"/>
<dbReference type="OMA" id="NCARSWV"/>
<dbReference type="Gene3D" id="1.10.10.140">
    <property type="entry name" value="Cytochrome c oxidase, subunit VIb"/>
    <property type="match status" value="1"/>
</dbReference>
<evidence type="ECO:0000256" key="5">
    <source>
        <dbReference type="ARBA" id="ARBA00022490"/>
    </source>
</evidence>
<dbReference type="RefSeq" id="XP_018187320.1">
    <property type="nucleotide sequence ID" value="XM_018332863.1"/>
</dbReference>
<dbReference type="InterPro" id="IPR048281">
    <property type="entry name" value="COA6_fun"/>
</dbReference>
<evidence type="ECO:0000256" key="6">
    <source>
        <dbReference type="ARBA" id="ARBA00023128"/>
    </source>
</evidence>
<name>A0A165G5N3_XYLHT</name>